<reference evidence="11" key="1">
    <citation type="submission" date="2020-10" db="EMBL/GenBank/DDBJ databases">
        <authorList>
            <person name="Gilroy R."/>
        </authorList>
    </citation>
    <scope>NUCLEOTIDE SEQUENCE</scope>
    <source>
        <strain evidence="11">CHK152-2871</strain>
    </source>
</reference>
<reference evidence="11" key="2">
    <citation type="journal article" date="2021" name="PeerJ">
        <title>Extensive microbial diversity within the chicken gut microbiome revealed by metagenomics and culture.</title>
        <authorList>
            <person name="Gilroy R."/>
            <person name="Ravi A."/>
            <person name="Getino M."/>
            <person name="Pursley I."/>
            <person name="Horton D.L."/>
            <person name="Alikhan N.F."/>
            <person name="Baker D."/>
            <person name="Gharbi K."/>
            <person name="Hall N."/>
            <person name="Watson M."/>
            <person name="Adriaenssens E.M."/>
            <person name="Foster-Nyarko E."/>
            <person name="Jarju S."/>
            <person name="Secka A."/>
            <person name="Antonio M."/>
            <person name="Oren A."/>
            <person name="Chaudhuri R.R."/>
            <person name="La Ragione R."/>
            <person name="Hildebrand F."/>
            <person name="Pallen M.J."/>
        </authorList>
    </citation>
    <scope>NUCLEOTIDE SEQUENCE</scope>
    <source>
        <strain evidence="11">CHK152-2871</strain>
    </source>
</reference>
<dbReference type="NCBIfam" id="TIGR01400">
    <property type="entry name" value="fliR"/>
    <property type="match status" value="1"/>
</dbReference>
<dbReference type="AlphaFoldDB" id="A0A9D1JX36"/>
<feature type="transmembrane region" description="Helical" evidence="10">
    <location>
        <begin position="16"/>
        <end position="39"/>
    </location>
</feature>
<feature type="transmembrane region" description="Helical" evidence="10">
    <location>
        <begin position="76"/>
        <end position="98"/>
    </location>
</feature>
<evidence type="ECO:0000256" key="9">
    <source>
        <dbReference type="NCBIfam" id="TIGR01400"/>
    </source>
</evidence>
<evidence type="ECO:0000256" key="4">
    <source>
        <dbReference type="ARBA" id="ARBA00022475"/>
    </source>
</evidence>
<dbReference type="PRINTS" id="PR00953">
    <property type="entry name" value="TYPE3IMRPROT"/>
</dbReference>
<evidence type="ECO:0000256" key="1">
    <source>
        <dbReference type="ARBA" id="ARBA00002578"/>
    </source>
</evidence>
<dbReference type="GO" id="GO:0044780">
    <property type="term" value="P:bacterial-type flagellum assembly"/>
    <property type="evidence" value="ECO:0007669"/>
    <property type="project" value="UniProtKB-UniRule"/>
</dbReference>
<dbReference type="GO" id="GO:0005886">
    <property type="term" value="C:plasma membrane"/>
    <property type="evidence" value="ECO:0007669"/>
    <property type="project" value="UniProtKB-SubCell"/>
</dbReference>
<protein>
    <recommendedName>
        <fullName evidence="3 9">Flagellar biosynthetic protein FliR</fullName>
    </recommendedName>
</protein>
<name>A0A9D1JX36_9BACT</name>
<evidence type="ECO:0000256" key="8">
    <source>
        <dbReference type="ARBA" id="ARBA00023143"/>
    </source>
</evidence>
<accession>A0A9D1JX36</accession>
<keyword evidence="11" id="KW-0969">Cilium</keyword>
<comment type="similarity">
    <text evidence="2 10">Belongs to the FliR/MopE/SpaR family.</text>
</comment>
<dbReference type="Proteomes" id="UP000886865">
    <property type="component" value="Unassembled WGS sequence"/>
</dbReference>
<organism evidence="11 12">
    <name type="scientific">Candidatus Galligastranaerophilus intestinavium</name>
    <dbReference type="NCBI Taxonomy" id="2840836"/>
    <lineage>
        <taxon>Bacteria</taxon>
        <taxon>Candidatus Galligastranaerophilus</taxon>
    </lineage>
</organism>
<dbReference type="EMBL" id="DVJQ01000016">
    <property type="protein sequence ID" value="HIS73730.1"/>
    <property type="molecule type" value="Genomic_DNA"/>
</dbReference>
<sequence>MPEAPSLLTLFSPKNIVVFMLIFTRMSGLFASAPFFSTFQMPEQVKIWFCALISFILYPILSAKAQFIMPHSMPEFAILIAIEFCIGFAIGFLANLLFAGVSMVGELISIQMGLSMANVLDPVSGESSTVMSSLYTYLVTLVFIGLGAYEYLFAAVYKSFFVMPTGFSGVFSAGVIDGTMTLAGQMFQIAFGLAMPIFSVLLVCDILLGMMSKVMPQMNIFMVSLPFKVFLGLILILVFLKGSIAYLTDVIAQYLQAILSLFT</sequence>
<dbReference type="InterPro" id="IPR002010">
    <property type="entry name" value="T3SS_IM_R"/>
</dbReference>
<keyword evidence="7 10" id="KW-0472">Membrane</keyword>
<keyword evidence="8 10" id="KW-0975">Bacterial flagellum</keyword>
<dbReference type="InterPro" id="IPR006303">
    <property type="entry name" value="FliR"/>
</dbReference>
<evidence type="ECO:0000256" key="10">
    <source>
        <dbReference type="RuleBase" id="RU362071"/>
    </source>
</evidence>
<keyword evidence="4 10" id="KW-1003">Cell membrane</keyword>
<evidence type="ECO:0000313" key="11">
    <source>
        <dbReference type="EMBL" id="HIS73730.1"/>
    </source>
</evidence>
<dbReference type="PANTHER" id="PTHR30065:SF1">
    <property type="entry name" value="SURFACE PRESENTATION OF ANTIGENS PROTEIN SPAR"/>
    <property type="match status" value="1"/>
</dbReference>
<keyword evidence="11" id="KW-0282">Flagellum</keyword>
<dbReference type="Pfam" id="PF01311">
    <property type="entry name" value="Bac_export_1"/>
    <property type="match status" value="1"/>
</dbReference>
<feature type="transmembrane region" description="Helical" evidence="10">
    <location>
        <begin position="45"/>
        <end position="64"/>
    </location>
</feature>
<evidence type="ECO:0000313" key="12">
    <source>
        <dbReference type="Proteomes" id="UP000886865"/>
    </source>
</evidence>
<comment type="subcellular location">
    <subcellularLocation>
        <location evidence="10">Cell membrane</location>
        <topology evidence="10">Multi-pass membrane protein</topology>
    </subcellularLocation>
    <subcellularLocation>
        <location evidence="10">Bacterial flagellum basal body</location>
    </subcellularLocation>
</comment>
<dbReference type="GO" id="GO:0006605">
    <property type="term" value="P:protein targeting"/>
    <property type="evidence" value="ECO:0007669"/>
    <property type="project" value="UniProtKB-UniRule"/>
</dbReference>
<feature type="transmembrane region" description="Helical" evidence="10">
    <location>
        <begin position="160"/>
        <end position="180"/>
    </location>
</feature>
<keyword evidence="11" id="KW-0966">Cell projection</keyword>
<proteinExistence type="inferred from homology"/>
<feature type="transmembrane region" description="Helical" evidence="10">
    <location>
        <begin position="134"/>
        <end position="153"/>
    </location>
</feature>
<evidence type="ECO:0000256" key="6">
    <source>
        <dbReference type="ARBA" id="ARBA00022989"/>
    </source>
</evidence>
<evidence type="ECO:0000256" key="2">
    <source>
        <dbReference type="ARBA" id="ARBA00009772"/>
    </source>
</evidence>
<dbReference type="PANTHER" id="PTHR30065">
    <property type="entry name" value="FLAGELLAR BIOSYNTHETIC PROTEIN FLIR"/>
    <property type="match status" value="1"/>
</dbReference>
<gene>
    <name evidence="11" type="primary">fliR</name>
    <name evidence="11" type="ORF">IAA86_01760</name>
</gene>
<evidence type="ECO:0000256" key="3">
    <source>
        <dbReference type="ARBA" id="ARBA00021717"/>
    </source>
</evidence>
<feature type="transmembrane region" description="Helical" evidence="10">
    <location>
        <begin position="220"/>
        <end position="240"/>
    </location>
</feature>
<keyword evidence="5 10" id="KW-0812">Transmembrane</keyword>
<comment type="function">
    <text evidence="1 10">Role in flagellar biosynthesis.</text>
</comment>
<feature type="transmembrane region" description="Helical" evidence="10">
    <location>
        <begin position="186"/>
        <end position="208"/>
    </location>
</feature>
<evidence type="ECO:0000256" key="7">
    <source>
        <dbReference type="ARBA" id="ARBA00023136"/>
    </source>
</evidence>
<comment type="caution">
    <text evidence="11">The sequence shown here is derived from an EMBL/GenBank/DDBJ whole genome shotgun (WGS) entry which is preliminary data.</text>
</comment>
<keyword evidence="6 10" id="KW-1133">Transmembrane helix</keyword>
<dbReference type="GO" id="GO:0009425">
    <property type="term" value="C:bacterial-type flagellum basal body"/>
    <property type="evidence" value="ECO:0007669"/>
    <property type="project" value="UniProtKB-SubCell"/>
</dbReference>
<evidence type="ECO:0000256" key="5">
    <source>
        <dbReference type="ARBA" id="ARBA00022692"/>
    </source>
</evidence>